<feature type="non-terminal residue" evidence="1">
    <location>
        <position position="1"/>
    </location>
</feature>
<dbReference type="EMBL" id="CATNWA010011135">
    <property type="protein sequence ID" value="CAI9561203.1"/>
    <property type="molecule type" value="Genomic_DNA"/>
</dbReference>
<gene>
    <name evidence="1" type="ORF">SPARVUS_LOCUS5397033</name>
</gene>
<keyword evidence="2" id="KW-1185">Reference proteome</keyword>
<reference evidence="1" key="1">
    <citation type="submission" date="2023-05" db="EMBL/GenBank/DDBJ databases">
        <authorList>
            <person name="Stuckert A."/>
        </authorList>
    </citation>
    <scope>NUCLEOTIDE SEQUENCE</scope>
</reference>
<sequence>CSQARTILQATTKPSTRPLNCQAEKRDSSLRRTCLRCSRVQWWHGWQLLFPVASTLL</sequence>
<protein>
    <submittedName>
        <fullName evidence="1">Uncharacterized protein</fullName>
    </submittedName>
</protein>
<organism evidence="1 2">
    <name type="scientific">Staurois parvus</name>
    <dbReference type="NCBI Taxonomy" id="386267"/>
    <lineage>
        <taxon>Eukaryota</taxon>
        <taxon>Metazoa</taxon>
        <taxon>Chordata</taxon>
        <taxon>Craniata</taxon>
        <taxon>Vertebrata</taxon>
        <taxon>Euteleostomi</taxon>
        <taxon>Amphibia</taxon>
        <taxon>Batrachia</taxon>
        <taxon>Anura</taxon>
        <taxon>Neobatrachia</taxon>
        <taxon>Ranoidea</taxon>
        <taxon>Ranidae</taxon>
        <taxon>Staurois</taxon>
    </lineage>
</organism>
<comment type="caution">
    <text evidence="1">The sequence shown here is derived from an EMBL/GenBank/DDBJ whole genome shotgun (WGS) entry which is preliminary data.</text>
</comment>
<evidence type="ECO:0000313" key="1">
    <source>
        <dbReference type="EMBL" id="CAI9561203.1"/>
    </source>
</evidence>
<evidence type="ECO:0000313" key="2">
    <source>
        <dbReference type="Proteomes" id="UP001162483"/>
    </source>
</evidence>
<proteinExistence type="predicted"/>
<accession>A0ABN9CM19</accession>
<dbReference type="Proteomes" id="UP001162483">
    <property type="component" value="Unassembled WGS sequence"/>
</dbReference>
<name>A0ABN9CM19_9NEOB</name>